<dbReference type="EMBL" id="HF935680">
    <property type="protein sequence ID" value="CCX12167.1"/>
    <property type="molecule type" value="Genomic_DNA"/>
</dbReference>
<dbReference type="AlphaFoldDB" id="U4L536"/>
<evidence type="ECO:0000313" key="1">
    <source>
        <dbReference type="EMBL" id="CCX12167.1"/>
    </source>
</evidence>
<proteinExistence type="predicted"/>
<name>U4L536_PYROM</name>
<accession>U4L536</accession>
<evidence type="ECO:0000313" key="2">
    <source>
        <dbReference type="Proteomes" id="UP000018144"/>
    </source>
</evidence>
<dbReference type="Proteomes" id="UP000018144">
    <property type="component" value="Unassembled WGS sequence"/>
</dbReference>
<reference evidence="1 2" key="1">
    <citation type="journal article" date="2013" name="PLoS Genet.">
        <title>The genome and development-dependent transcriptomes of Pyronema confluens: a window into fungal evolution.</title>
        <authorList>
            <person name="Traeger S."/>
            <person name="Altegoer F."/>
            <person name="Freitag M."/>
            <person name="Gabaldon T."/>
            <person name="Kempken F."/>
            <person name="Kumar A."/>
            <person name="Marcet-Houben M."/>
            <person name="Poggeler S."/>
            <person name="Stajich J.E."/>
            <person name="Nowrousian M."/>
        </authorList>
    </citation>
    <scope>NUCLEOTIDE SEQUENCE [LARGE SCALE GENOMIC DNA]</scope>
    <source>
        <strain evidence="2">CBS 100304</strain>
        <tissue evidence="1">Vegetative mycelium</tissue>
    </source>
</reference>
<organism evidence="1 2">
    <name type="scientific">Pyronema omphalodes (strain CBS 100304)</name>
    <name type="common">Pyronema confluens</name>
    <dbReference type="NCBI Taxonomy" id="1076935"/>
    <lineage>
        <taxon>Eukaryota</taxon>
        <taxon>Fungi</taxon>
        <taxon>Dikarya</taxon>
        <taxon>Ascomycota</taxon>
        <taxon>Pezizomycotina</taxon>
        <taxon>Pezizomycetes</taxon>
        <taxon>Pezizales</taxon>
        <taxon>Pyronemataceae</taxon>
        <taxon>Pyronema</taxon>
    </lineage>
</organism>
<keyword evidence="2" id="KW-1185">Reference proteome</keyword>
<sequence length="60" mass="7033">MHAFAALKTNFMPPPRVNHKIRGLHLSGVKEKKRYTVYYWPHRIIDTRMVEINASAAKLE</sequence>
<gene>
    <name evidence="1" type="ORF">PCON_11761</name>
</gene>
<protein>
    <submittedName>
        <fullName evidence="1">Uncharacterized protein</fullName>
    </submittedName>
</protein>